<keyword evidence="3" id="KW-0413">Isomerase</keyword>
<dbReference type="Pfam" id="PF07883">
    <property type="entry name" value="Cupin_2"/>
    <property type="match status" value="1"/>
</dbReference>
<dbReference type="GO" id="GO:0016853">
    <property type="term" value="F:isomerase activity"/>
    <property type="evidence" value="ECO:0007669"/>
    <property type="project" value="UniProtKB-KW"/>
</dbReference>
<name>A0A0M9GEJ4_9PSED</name>
<dbReference type="GO" id="GO:0046872">
    <property type="term" value="F:metal ion binding"/>
    <property type="evidence" value="ECO:0007669"/>
    <property type="project" value="UniProtKB-KW"/>
</dbReference>
<dbReference type="EMBL" id="JSYZ01000016">
    <property type="protein sequence ID" value="KPA89290.1"/>
    <property type="molecule type" value="Genomic_DNA"/>
</dbReference>
<dbReference type="InterPro" id="IPR014710">
    <property type="entry name" value="RmlC-like_jellyroll"/>
</dbReference>
<comment type="caution">
    <text evidence="3">The sequence shown here is derived from an EMBL/GenBank/DDBJ whole genome shotgun (WGS) entry which is preliminary data.</text>
</comment>
<dbReference type="Gene3D" id="2.60.120.10">
    <property type="entry name" value="Jelly Rolls"/>
    <property type="match status" value="1"/>
</dbReference>
<dbReference type="AlphaFoldDB" id="A0A0M9GEJ4"/>
<proteinExistence type="predicted"/>
<dbReference type="PANTHER" id="PTHR35848">
    <property type="entry name" value="OXALATE-BINDING PROTEIN"/>
    <property type="match status" value="1"/>
</dbReference>
<dbReference type="SUPFAM" id="SSF51182">
    <property type="entry name" value="RmlC-like cupins"/>
    <property type="match status" value="1"/>
</dbReference>
<accession>A0A0M9GEJ4</accession>
<dbReference type="PANTHER" id="PTHR35848:SF6">
    <property type="entry name" value="CUPIN TYPE-2 DOMAIN-CONTAINING PROTEIN"/>
    <property type="match status" value="1"/>
</dbReference>
<evidence type="ECO:0000256" key="1">
    <source>
        <dbReference type="ARBA" id="ARBA00022723"/>
    </source>
</evidence>
<dbReference type="InterPro" id="IPR051610">
    <property type="entry name" value="GPI/OXD"/>
</dbReference>
<organism evidence="3 4">
    <name type="scientific">Pseudomonas asplenii</name>
    <dbReference type="NCBI Taxonomy" id="53407"/>
    <lineage>
        <taxon>Bacteria</taxon>
        <taxon>Pseudomonadati</taxon>
        <taxon>Pseudomonadota</taxon>
        <taxon>Gammaproteobacteria</taxon>
        <taxon>Pseudomonadales</taxon>
        <taxon>Pseudomonadaceae</taxon>
        <taxon>Pseudomonas</taxon>
    </lineage>
</organism>
<sequence length="109" mass="12521">MHVKPIEPQMMRPEYGVLVCRLLDHLPATLSPAFGMSIVEVEPGGAVDLHSHHEHEVWVLMEGEGIFQEQERQMPVAGSMLFYMKPHIAHSIRNTHSQQPLKFLAVWWD</sequence>
<evidence type="ECO:0000313" key="4">
    <source>
        <dbReference type="Proteomes" id="UP000037931"/>
    </source>
</evidence>
<protein>
    <submittedName>
        <fullName evidence="3">Mannose-6-phosphate isomerase</fullName>
    </submittedName>
</protein>
<keyword evidence="1" id="KW-0479">Metal-binding</keyword>
<dbReference type="PATRIC" id="fig|50340.43.peg.1444"/>
<keyword evidence="4" id="KW-1185">Reference proteome</keyword>
<dbReference type="RefSeq" id="WP_054057528.1">
    <property type="nucleotide sequence ID" value="NZ_JAQMZR010000012.1"/>
</dbReference>
<dbReference type="STRING" id="50340.PF66_04141"/>
<evidence type="ECO:0000259" key="2">
    <source>
        <dbReference type="Pfam" id="PF07883"/>
    </source>
</evidence>
<dbReference type="InterPro" id="IPR011051">
    <property type="entry name" value="RmlC_Cupin_sf"/>
</dbReference>
<gene>
    <name evidence="3" type="ORF">PF66_04141</name>
</gene>
<feature type="domain" description="Cupin type-2" evidence="2">
    <location>
        <begin position="38"/>
        <end position="107"/>
    </location>
</feature>
<dbReference type="InterPro" id="IPR013096">
    <property type="entry name" value="Cupin_2"/>
</dbReference>
<dbReference type="Proteomes" id="UP000037931">
    <property type="component" value="Unassembled WGS sequence"/>
</dbReference>
<reference evidence="3 4" key="1">
    <citation type="journal article" date="2015" name="PLoS ONE">
        <title>Rice-Infecting Pseudomonas Genomes Are Highly Accessorized and Harbor Multiple Putative Virulence Mechanisms to Cause Sheath Brown Rot.</title>
        <authorList>
            <person name="Quibod I.L."/>
            <person name="Grande G."/>
            <person name="Oreiro E.G."/>
            <person name="Borja F.N."/>
            <person name="Dossa G.S."/>
            <person name="Mauleon R."/>
            <person name="Cruz C.V."/>
            <person name="Oliva R."/>
        </authorList>
    </citation>
    <scope>NUCLEOTIDE SEQUENCE [LARGE SCALE GENOMIC DNA]</scope>
    <source>
        <strain evidence="3 4">IRRI 6609</strain>
    </source>
</reference>
<evidence type="ECO:0000313" key="3">
    <source>
        <dbReference type="EMBL" id="KPA89290.1"/>
    </source>
</evidence>